<dbReference type="RefSeq" id="XP_030495802.1">
    <property type="nucleotide sequence ID" value="XM_030639942.2"/>
</dbReference>
<feature type="compositionally biased region" description="Low complexity" evidence="2">
    <location>
        <begin position="310"/>
        <end position="322"/>
    </location>
</feature>
<dbReference type="OMA" id="CCAMLNT"/>
<evidence type="ECO:0000256" key="1">
    <source>
        <dbReference type="ARBA" id="ARBA00022737"/>
    </source>
</evidence>
<dbReference type="Gramene" id="evm.model.01.1732">
    <property type="protein sequence ID" value="cds.evm.model.01.1732"/>
    <property type="gene ID" value="evm.TU.01.1732"/>
</dbReference>
<dbReference type="KEGG" id="csav:115711580"/>
<feature type="domain" description="DC1" evidence="3">
    <location>
        <begin position="131"/>
        <end position="180"/>
    </location>
</feature>
<name>A0A803NIA7_CANSA</name>
<keyword evidence="1" id="KW-0677">Repeat</keyword>
<dbReference type="Pfam" id="PF03107">
    <property type="entry name" value="C1_2"/>
    <property type="match status" value="2"/>
</dbReference>
<dbReference type="SUPFAM" id="SSF57889">
    <property type="entry name" value="Cysteine-rich domain"/>
    <property type="match status" value="2"/>
</dbReference>
<sequence>MNKEYSKKSRTFLLKQMHSMAQQGSVTTTNSNISIPTTTIAGSHVGVGGAEKRGQYSPAYPPRSPQLISGEEMIHFSHPQHPLSLLNLPDRFTCAACKERGAGNRYSCLQCNFQLHDFCGSAFPSIKSHYLHSQHQLLLFSKPVKGGGIVQSKCDVCSKAIQGSAYRCNACSFQMHPCCANLPLEMQKFWVHSHTLRLLPPNYYNNSSDTTTTTAAATTNMACGECNRKRSGRVYYCTTCGYHLHAVCAKTYINGLRENGHKNDDKSNNMLGTAARVASQVVFDFFGGLIEGIAEGVGQVIVQDVAKGRSNTPTTSTSNAANGRSSWNNY</sequence>
<evidence type="ECO:0000256" key="2">
    <source>
        <dbReference type="SAM" id="MobiDB-lite"/>
    </source>
</evidence>
<evidence type="ECO:0000259" key="3">
    <source>
        <dbReference type="Pfam" id="PF03107"/>
    </source>
</evidence>
<dbReference type="EMBL" id="UZAU01000046">
    <property type="status" value="NOT_ANNOTATED_CDS"/>
    <property type="molecule type" value="Genomic_DNA"/>
</dbReference>
<feature type="region of interest" description="Disordered" evidence="2">
    <location>
        <begin position="308"/>
        <end position="330"/>
    </location>
</feature>
<accession>A0A803NIA7</accession>
<dbReference type="Proteomes" id="UP000596661">
    <property type="component" value="Chromosome 1"/>
</dbReference>
<reference evidence="4" key="2">
    <citation type="submission" date="2021-03" db="UniProtKB">
        <authorList>
            <consortium name="EnsemblPlants"/>
        </authorList>
    </citation>
    <scope>IDENTIFICATION</scope>
</reference>
<dbReference type="EnsemblPlants" id="evm.model.01.1732">
    <property type="protein sequence ID" value="cds.evm.model.01.1732"/>
    <property type="gene ID" value="evm.TU.01.1732"/>
</dbReference>
<evidence type="ECO:0000313" key="5">
    <source>
        <dbReference type="Proteomes" id="UP000596661"/>
    </source>
</evidence>
<dbReference type="GeneID" id="115711580"/>
<reference evidence="4" key="1">
    <citation type="submission" date="2018-11" db="EMBL/GenBank/DDBJ databases">
        <authorList>
            <person name="Grassa J C."/>
        </authorList>
    </citation>
    <scope>NUCLEOTIDE SEQUENCE [LARGE SCALE GENOMIC DNA]</scope>
</reference>
<proteinExistence type="predicted"/>
<dbReference type="AlphaFoldDB" id="A0A803NIA7"/>
<dbReference type="InterPro" id="IPR046349">
    <property type="entry name" value="C1-like_sf"/>
</dbReference>
<dbReference type="PANTHER" id="PTHR47841">
    <property type="entry name" value="DIACYLGLYCEROL KINASE THETA-LIKE-RELATED"/>
    <property type="match status" value="1"/>
</dbReference>
<organism evidence="4 5">
    <name type="scientific">Cannabis sativa</name>
    <name type="common">Hemp</name>
    <name type="synonym">Marijuana</name>
    <dbReference type="NCBI Taxonomy" id="3483"/>
    <lineage>
        <taxon>Eukaryota</taxon>
        <taxon>Viridiplantae</taxon>
        <taxon>Streptophyta</taxon>
        <taxon>Embryophyta</taxon>
        <taxon>Tracheophyta</taxon>
        <taxon>Spermatophyta</taxon>
        <taxon>Magnoliopsida</taxon>
        <taxon>eudicotyledons</taxon>
        <taxon>Gunneridae</taxon>
        <taxon>Pentapetalae</taxon>
        <taxon>rosids</taxon>
        <taxon>fabids</taxon>
        <taxon>Rosales</taxon>
        <taxon>Cannabaceae</taxon>
        <taxon>Cannabis</taxon>
    </lineage>
</organism>
<protein>
    <recommendedName>
        <fullName evidence="3">DC1 domain-containing protein</fullName>
    </recommendedName>
</protein>
<evidence type="ECO:0000313" key="4">
    <source>
        <dbReference type="EnsemblPlants" id="cds.evm.model.01.1732"/>
    </source>
</evidence>
<feature type="domain" description="DC1" evidence="3">
    <location>
        <begin position="76"/>
        <end position="119"/>
    </location>
</feature>
<dbReference type="OrthoDB" id="1909414at2759"/>
<gene>
    <name evidence="4" type="primary">LOC115711580</name>
</gene>
<keyword evidence="5" id="KW-1185">Reference proteome</keyword>
<dbReference type="PANTHER" id="PTHR47841:SF3">
    <property type="entry name" value="OS09G0492800 PROTEIN"/>
    <property type="match status" value="1"/>
</dbReference>
<dbReference type="InterPro" id="IPR004146">
    <property type="entry name" value="DC1"/>
</dbReference>